<feature type="binding site" evidence="5">
    <location>
        <position position="37"/>
    </location>
    <ligand>
        <name>molybdate</name>
        <dbReference type="ChEBI" id="CHEBI:36264"/>
    </ligand>
</feature>
<dbReference type="STRING" id="930128.SAMN05192532_101498"/>
<dbReference type="EMBL" id="FONT01000001">
    <property type="protein sequence ID" value="SFE36151.1"/>
    <property type="molecule type" value="Genomic_DNA"/>
</dbReference>
<proteinExistence type="inferred from homology"/>
<gene>
    <name evidence="7" type="ORF">SAMN05192532_101498</name>
</gene>
<dbReference type="SUPFAM" id="SSF53850">
    <property type="entry name" value="Periplasmic binding protein-like II"/>
    <property type="match status" value="1"/>
</dbReference>
<dbReference type="GO" id="GO:0030973">
    <property type="term" value="F:molybdate ion binding"/>
    <property type="evidence" value="ECO:0007669"/>
    <property type="project" value="UniProtKB-ARBA"/>
</dbReference>
<name>A0A1I1ZWU5_9BACI</name>
<dbReference type="PIRSF" id="PIRSF004846">
    <property type="entry name" value="ModA"/>
    <property type="match status" value="1"/>
</dbReference>
<dbReference type="PANTHER" id="PTHR30632:SF0">
    <property type="entry name" value="SULFATE-BINDING PROTEIN"/>
    <property type="match status" value="1"/>
</dbReference>
<dbReference type="InterPro" id="IPR005950">
    <property type="entry name" value="ModA"/>
</dbReference>
<evidence type="ECO:0000256" key="3">
    <source>
        <dbReference type="ARBA" id="ARBA00022723"/>
    </source>
</evidence>
<feature type="binding site" evidence="5">
    <location>
        <position position="145"/>
    </location>
    <ligand>
        <name>molybdate</name>
        <dbReference type="ChEBI" id="CHEBI:36264"/>
    </ligand>
</feature>
<dbReference type="Pfam" id="PF13531">
    <property type="entry name" value="SBP_bac_11"/>
    <property type="match status" value="1"/>
</dbReference>
<dbReference type="FunFam" id="3.40.190.10:FF:000035">
    <property type="entry name" value="Molybdate ABC transporter substrate-binding protein"/>
    <property type="match status" value="1"/>
</dbReference>
<evidence type="ECO:0000313" key="7">
    <source>
        <dbReference type="EMBL" id="SFE36151.1"/>
    </source>
</evidence>
<evidence type="ECO:0000256" key="4">
    <source>
        <dbReference type="ARBA" id="ARBA00022729"/>
    </source>
</evidence>
<evidence type="ECO:0000256" key="2">
    <source>
        <dbReference type="ARBA" id="ARBA00022505"/>
    </source>
</evidence>
<protein>
    <submittedName>
        <fullName evidence="7">Molybdate transport system substrate-binding protein</fullName>
    </submittedName>
</protein>
<dbReference type="GO" id="GO:0015689">
    <property type="term" value="P:molybdate ion transport"/>
    <property type="evidence" value="ECO:0007669"/>
    <property type="project" value="InterPro"/>
</dbReference>
<dbReference type="AlphaFoldDB" id="A0A1I1ZWU5"/>
<dbReference type="NCBIfam" id="TIGR01256">
    <property type="entry name" value="modA"/>
    <property type="match status" value="1"/>
</dbReference>
<keyword evidence="3 5" id="KW-0479">Metal-binding</keyword>
<dbReference type="OrthoDB" id="9785015at2"/>
<organism evidence="7 8">
    <name type="scientific">Alteribacillus iranensis</name>
    <dbReference type="NCBI Taxonomy" id="930128"/>
    <lineage>
        <taxon>Bacteria</taxon>
        <taxon>Bacillati</taxon>
        <taxon>Bacillota</taxon>
        <taxon>Bacilli</taxon>
        <taxon>Bacillales</taxon>
        <taxon>Bacillaceae</taxon>
        <taxon>Alteribacillus</taxon>
    </lineage>
</organism>
<feature type="binding site" evidence="5">
    <location>
        <position position="65"/>
    </location>
    <ligand>
        <name>molybdate</name>
        <dbReference type="ChEBI" id="CHEBI:36264"/>
    </ligand>
</feature>
<dbReference type="GO" id="GO:1901359">
    <property type="term" value="F:tungstate binding"/>
    <property type="evidence" value="ECO:0007669"/>
    <property type="project" value="UniProtKB-ARBA"/>
</dbReference>
<feature type="binding site" evidence="5">
    <location>
        <position position="172"/>
    </location>
    <ligand>
        <name>molybdate</name>
        <dbReference type="ChEBI" id="CHEBI:36264"/>
    </ligand>
</feature>
<accession>A0A1I1ZWU5</accession>
<keyword evidence="2 5" id="KW-0500">Molybdenum</keyword>
<feature type="signal peptide" evidence="6">
    <location>
        <begin position="1"/>
        <end position="18"/>
    </location>
</feature>
<comment type="similarity">
    <text evidence="1">Belongs to the bacterial solute-binding protein ModA family.</text>
</comment>
<evidence type="ECO:0000256" key="6">
    <source>
        <dbReference type="SAM" id="SignalP"/>
    </source>
</evidence>
<dbReference type="Gene3D" id="3.40.190.10">
    <property type="entry name" value="Periplasmic binding protein-like II"/>
    <property type="match status" value="2"/>
</dbReference>
<dbReference type="Proteomes" id="UP000199516">
    <property type="component" value="Unassembled WGS sequence"/>
</dbReference>
<feature type="chain" id="PRO_5038401856" evidence="6">
    <location>
        <begin position="19"/>
        <end position="260"/>
    </location>
</feature>
<dbReference type="RefSeq" id="WP_091656887.1">
    <property type="nucleotide sequence ID" value="NZ_FONT01000001.1"/>
</dbReference>
<dbReference type="GO" id="GO:0046872">
    <property type="term" value="F:metal ion binding"/>
    <property type="evidence" value="ECO:0007669"/>
    <property type="project" value="UniProtKB-KW"/>
</dbReference>
<sequence>MKMILTIPWLVMILFLHACSFSGTNQQTTILVSSASSLQGLLADVEEQFEEKYPDIDVVFNFGSSGSLKQQILYGAPVDVYLSASKDAFVELIREKKMDKEHSTILLRNSLVLVTKDGITIRDTKDLTSSVIERVAIGTPESVPAGKYAKEALTALQLWEDLHPKLVQAKNVRQVLTYVESGDADAGMVYKTDAVSASDIHITTEIPENLHTPILYPVGVTNFGKEKKEAMLLYEFLQSQEIQHSIEKHGFQKVTGGDLP</sequence>
<evidence type="ECO:0000256" key="5">
    <source>
        <dbReference type="PIRSR" id="PIRSR004846-1"/>
    </source>
</evidence>
<reference evidence="7 8" key="1">
    <citation type="submission" date="2016-10" db="EMBL/GenBank/DDBJ databases">
        <authorList>
            <person name="de Groot N.N."/>
        </authorList>
    </citation>
    <scope>NUCLEOTIDE SEQUENCE [LARGE SCALE GENOMIC DNA]</scope>
    <source>
        <strain evidence="7 8">DSM 23995</strain>
    </source>
</reference>
<feature type="binding site" evidence="5">
    <location>
        <position position="190"/>
    </location>
    <ligand>
        <name>molybdate</name>
        <dbReference type="ChEBI" id="CHEBI:36264"/>
    </ligand>
</feature>
<dbReference type="InterPro" id="IPR050682">
    <property type="entry name" value="ModA/WtpA"/>
</dbReference>
<evidence type="ECO:0000256" key="1">
    <source>
        <dbReference type="ARBA" id="ARBA00009175"/>
    </source>
</evidence>
<keyword evidence="8" id="KW-1185">Reference proteome</keyword>
<keyword evidence="4 6" id="KW-0732">Signal</keyword>
<dbReference type="PANTHER" id="PTHR30632">
    <property type="entry name" value="MOLYBDATE-BINDING PERIPLASMIC PROTEIN"/>
    <property type="match status" value="1"/>
</dbReference>
<evidence type="ECO:0000313" key="8">
    <source>
        <dbReference type="Proteomes" id="UP000199516"/>
    </source>
</evidence>